<organism evidence="4 5">
    <name type="scientific">Claveliimonas bilis</name>
    <dbReference type="NCBI Taxonomy" id="3028070"/>
    <lineage>
        <taxon>Bacteria</taxon>
        <taxon>Bacillati</taxon>
        <taxon>Bacillota</taxon>
        <taxon>Clostridia</taxon>
        <taxon>Lachnospirales</taxon>
        <taxon>Lachnospiraceae</taxon>
        <taxon>Claveliimonas</taxon>
    </lineage>
</organism>
<keyword evidence="5" id="KW-1185">Reference proteome</keyword>
<evidence type="ECO:0000313" key="5">
    <source>
        <dbReference type="Proteomes" id="UP001305815"/>
    </source>
</evidence>
<keyword evidence="1" id="KW-0808">Transferase</keyword>
<evidence type="ECO:0000259" key="3">
    <source>
        <dbReference type="PROSITE" id="PS51186"/>
    </source>
</evidence>
<dbReference type="Proteomes" id="UP001305815">
    <property type="component" value="Chromosome"/>
</dbReference>
<reference evidence="5" key="1">
    <citation type="journal article" date="2023" name="Int. J. Syst. Evol. Microbiol.">
        <title>Claveliimonas bilis gen. nov., sp. nov., deoxycholic acid-producing bacteria isolated from human faeces, and reclassification of Sellimonas monacensis Zenner et al. 2021 as Claveliimonas monacensis comb. nov.</title>
        <authorList>
            <person name="Hisatomi A."/>
            <person name="Kastawa N.W.E.P.G."/>
            <person name="Song I."/>
            <person name="Ohkuma M."/>
            <person name="Fukiya S."/>
            <person name="Sakamoto M."/>
        </authorList>
    </citation>
    <scope>NUCLEOTIDE SEQUENCE [LARGE SCALE GENOMIC DNA]</scope>
    <source>
        <strain evidence="5">12BBH14</strain>
    </source>
</reference>
<gene>
    <name evidence="4" type="ORF">Lac1_23790</name>
</gene>
<evidence type="ECO:0000313" key="4">
    <source>
        <dbReference type="EMBL" id="BDZ78196.1"/>
    </source>
</evidence>
<dbReference type="Pfam" id="PF00583">
    <property type="entry name" value="Acetyltransf_1"/>
    <property type="match status" value="1"/>
</dbReference>
<evidence type="ECO:0000256" key="2">
    <source>
        <dbReference type="ARBA" id="ARBA00023315"/>
    </source>
</evidence>
<feature type="domain" description="N-acetyltransferase" evidence="3">
    <location>
        <begin position="2"/>
        <end position="175"/>
    </location>
</feature>
<dbReference type="PANTHER" id="PTHR43877:SF2">
    <property type="entry name" value="AMINOALKYLPHOSPHONATE N-ACETYLTRANSFERASE-RELATED"/>
    <property type="match status" value="1"/>
</dbReference>
<dbReference type="CDD" id="cd04301">
    <property type="entry name" value="NAT_SF"/>
    <property type="match status" value="1"/>
</dbReference>
<dbReference type="RefSeq" id="WP_316265219.1">
    <property type="nucleotide sequence ID" value="NZ_AP027742.1"/>
</dbReference>
<sequence length="175" mass="19117">MITFRHSATADVDAMDKIIKDAVRGLGAQGIPQWQKGYPNRELLVSDIGNGIGYVLTDHDRVVALCAVTFAEEPAYLHISNGSWLTGDNASYATIHRMAVDADLRGKGYASLLFSSVEDLAVQKGMESIRIDTHEQNLSMQKALEKSGFIRCGNITLCGGPEDGDPRIAYEKLCR</sequence>
<dbReference type="InterPro" id="IPR050832">
    <property type="entry name" value="Bact_Acetyltransf"/>
</dbReference>
<dbReference type="InterPro" id="IPR000182">
    <property type="entry name" value="GNAT_dom"/>
</dbReference>
<protein>
    <submittedName>
        <fullName evidence="4">N-acetyltransferase</fullName>
    </submittedName>
</protein>
<dbReference type="EMBL" id="AP027742">
    <property type="protein sequence ID" value="BDZ78196.1"/>
    <property type="molecule type" value="Genomic_DNA"/>
</dbReference>
<proteinExistence type="predicted"/>
<dbReference type="PANTHER" id="PTHR43877">
    <property type="entry name" value="AMINOALKYLPHOSPHONATE N-ACETYLTRANSFERASE-RELATED-RELATED"/>
    <property type="match status" value="1"/>
</dbReference>
<dbReference type="InterPro" id="IPR016181">
    <property type="entry name" value="Acyl_CoA_acyltransferase"/>
</dbReference>
<dbReference type="SUPFAM" id="SSF55729">
    <property type="entry name" value="Acyl-CoA N-acyltransferases (Nat)"/>
    <property type="match status" value="1"/>
</dbReference>
<dbReference type="PROSITE" id="PS51186">
    <property type="entry name" value="GNAT"/>
    <property type="match status" value="1"/>
</dbReference>
<name>A0ABM8I533_9FIRM</name>
<keyword evidence="2" id="KW-0012">Acyltransferase</keyword>
<evidence type="ECO:0000256" key="1">
    <source>
        <dbReference type="ARBA" id="ARBA00022679"/>
    </source>
</evidence>
<accession>A0ABM8I533</accession>
<dbReference type="Gene3D" id="3.40.630.30">
    <property type="match status" value="1"/>
</dbReference>